<evidence type="ECO:0000256" key="7">
    <source>
        <dbReference type="ARBA" id="ARBA00023004"/>
    </source>
</evidence>
<keyword evidence="5" id="KW-0223">Dioxygenase</keyword>
<organism evidence="13 14">
    <name type="scientific">Capsicum baccatum</name>
    <name type="common">Peruvian pepper</name>
    <dbReference type="NCBI Taxonomy" id="33114"/>
    <lineage>
        <taxon>Eukaryota</taxon>
        <taxon>Viridiplantae</taxon>
        <taxon>Streptophyta</taxon>
        <taxon>Embryophyta</taxon>
        <taxon>Tracheophyta</taxon>
        <taxon>Spermatophyta</taxon>
        <taxon>Magnoliopsida</taxon>
        <taxon>eudicotyledons</taxon>
        <taxon>Gunneridae</taxon>
        <taxon>Pentapetalae</taxon>
        <taxon>asterids</taxon>
        <taxon>lamiids</taxon>
        <taxon>Solanales</taxon>
        <taxon>Solanaceae</taxon>
        <taxon>Solanoideae</taxon>
        <taxon>Capsiceae</taxon>
        <taxon>Capsicum</taxon>
    </lineage>
</organism>
<protein>
    <recommendedName>
        <fullName evidence="10">gibberellin 3beta-dioxygenase</fullName>
        <ecNumber evidence="10">1.14.11.15</ecNumber>
    </recommendedName>
</protein>
<keyword evidence="4" id="KW-0847">Vitamin C</keyword>
<dbReference type="PANTHER" id="PTHR47990">
    <property type="entry name" value="2-OXOGLUTARATE (2OG) AND FE(II)-DEPENDENT OXYGENASE SUPERFAMILY PROTEIN-RELATED"/>
    <property type="match status" value="1"/>
</dbReference>
<comment type="caution">
    <text evidence="13">The sequence shown here is derived from an EMBL/GenBank/DDBJ whole genome shotgun (WGS) entry which is preliminary data.</text>
</comment>
<evidence type="ECO:0000256" key="11">
    <source>
        <dbReference type="RuleBase" id="RU003682"/>
    </source>
</evidence>
<gene>
    <name evidence="13" type="ORF">CQW23_13493</name>
</gene>
<reference evidence="14" key="2">
    <citation type="journal article" date="2017" name="J. Anim. Genet.">
        <title>Multiple reference genome sequences of hot pepper reveal the massive evolution of plant disease resistance genes by retroduplication.</title>
        <authorList>
            <person name="Kim S."/>
            <person name="Park J."/>
            <person name="Yeom S.-I."/>
            <person name="Kim Y.-M."/>
            <person name="Seo E."/>
            <person name="Kim K.-T."/>
            <person name="Kim M.-S."/>
            <person name="Lee J.M."/>
            <person name="Cheong K."/>
            <person name="Shin H.-S."/>
            <person name="Kim S.-B."/>
            <person name="Han K."/>
            <person name="Lee J."/>
            <person name="Park M."/>
            <person name="Lee H.-A."/>
            <person name="Lee H.-Y."/>
            <person name="Lee Y."/>
            <person name="Oh S."/>
            <person name="Lee J.H."/>
            <person name="Choi E."/>
            <person name="Choi E."/>
            <person name="Lee S.E."/>
            <person name="Jeon J."/>
            <person name="Kim H."/>
            <person name="Choi G."/>
            <person name="Song H."/>
            <person name="Lee J."/>
            <person name="Lee S.-C."/>
            <person name="Kwon J.-K."/>
            <person name="Lee H.-Y."/>
            <person name="Koo N."/>
            <person name="Hong Y."/>
            <person name="Kim R.W."/>
            <person name="Kang W.-H."/>
            <person name="Huh J.H."/>
            <person name="Kang B.-C."/>
            <person name="Yang T.-J."/>
            <person name="Lee Y.-H."/>
            <person name="Bennetzen J.L."/>
            <person name="Choi D."/>
        </authorList>
    </citation>
    <scope>NUCLEOTIDE SEQUENCE [LARGE SCALE GENOMIC DNA]</scope>
    <source>
        <strain evidence="14">cv. PBC81</strain>
    </source>
</reference>
<evidence type="ECO:0000256" key="2">
    <source>
        <dbReference type="ARBA" id="ARBA00004972"/>
    </source>
</evidence>
<sequence length="350" mass="39543">MATTTLQEAYKENPLISLQHILPIDFHSIQEVPNSHIWPKINNFPISLDEKTPNVPIIDLLAPNIEKLIGHACKTWGVFQVVNHGVCLELFDEVESQARRFFALPAEQKAKVLRSSSSGGTGYGAARIAPFFSKLMWHEGFTIMDSPLDHAKELWSHDYQYFCDVMETYQKKMKDLSYKLWLLILKYLEASQQDLFNSEYSGALQLNSYPCCPNPNHAIGLAPHTDSLFLTILHQTNNTKGLQIMKKGHGWTSISPVSNDALIVNVGDLLHILSNGEFQTVYHRVLVDQTKHRVSLAYFFGPQVDSLIVPLISSKDNVGVVAPKYRSVKVKEYISLKAKHNEKVLSLLRS</sequence>
<keyword evidence="3 11" id="KW-0479">Metal-binding</keyword>
<dbReference type="Proteomes" id="UP000224567">
    <property type="component" value="Unassembled WGS sequence"/>
</dbReference>
<dbReference type="AlphaFoldDB" id="A0A2G2WVM5"/>
<evidence type="ECO:0000313" key="14">
    <source>
        <dbReference type="Proteomes" id="UP000224567"/>
    </source>
</evidence>
<dbReference type="FunFam" id="2.60.120.330:FF:000013">
    <property type="entry name" value="Gibberellin 3-beta-dioxygenase 1"/>
    <property type="match status" value="1"/>
</dbReference>
<evidence type="ECO:0000259" key="12">
    <source>
        <dbReference type="PROSITE" id="PS51471"/>
    </source>
</evidence>
<dbReference type="InterPro" id="IPR027443">
    <property type="entry name" value="IPNS-like_sf"/>
</dbReference>
<evidence type="ECO:0000256" key="4">
    <source>
        <dbReference type="ARBA" id="ARBA00022896"/>
    </source>
</evidence>
<evidence type="ECO:0000256" key="5">
    <source>
        <dbReference type="ARBA" id="ARBA00022964"/>
    </source>
</evidence>
<keyword evidence="6 11" id="KW-0560">Oxidoreductase</keyword>
<evidence type="ECO:0000256" key="6">
    <source>
        <dbReference type="ARBA" id="ARBA00023002"/>
    </source>
</evidence>
<dbReference type="InterPro" id="IPR050231">
    <property type="entry name" value="Iron_ascorbate_oxido_reductase"/>
</dbReference>
<evidence type="ECO:0000256" key="3">
    <source>
        <dbReference type="ARBA" id="ARBA00022723"/>
    </source>
</evidence>
<evidence type="ECO:0000256" key="8">
    <source>
        <dbReference type="ARBA" id="ARBA00037909"/>
    </source>
</evidence>
<dbReference type="GO" id="GO:0046872">
    <property type="term" value="F:metal ion binding"/>
    <property type="evidence" value="ECO:0007669"/>
    <property type="project" value="UniProtKB-KW"/>
</dbReference>
<comment type="pathway">
    <text evidence="2">Hormone biosynthesis.</text>
</comment>
<proteinExistence type="inferred from homology"/>
<dbReference type="EC" id="1.14.11.15" evidence="10"/>
<dbReference type="EMBL" id="MLFT02000005">
    <property type="protein sequence ID" value="PHT49285.1"/>
    <property type="molecule type" value="Genomic_DNA"/>
</dbReference>
<comment type="similarity">
    <text evidence="9">Belongs to the iron/ascorbate-dependent oxidoreductase family. GA3OX subfamily.</text>
</comment>
<comment type="cofactor">
    <cofactor evidence="1">
        <name>L-ascorbate</name>
        <dbReference type="ChEBI" id="CHEBI:38290"/>
    </cofactor>
</comment>
<dbReference type="GO" id="GO:0002238">
    <property type="term" value="P:response to molecule of fungal origin"/>
    <property type="evidence" value="ECO:0007669"/>
    <property type="project" value="UniProtKB-ARBA"/>
</dbReference>
<name>A0A2G2WVM5_CAPBA</name>
<dbReference type="GO" id="GO:0016707">
    <property type="term" value="F:gibberellin 3-beta-dioxygenase activity"/>
    <property type="evidence" value="ECO:0007669"/>
    <property type="project" value="UniProtKB-EC"/>
</dbReference>
<dbReference type="Pfam" id="PF14226">
    <property type="entry name" value="DIOX_N"/>
    <property type="match status" value="1"/>
</dbReference>
<dbReference type="InterPro" id="IPR005123">
    <property type="entry name" value="Oxoglu/Fe-dep_dioxygenase_dom"/>
</dbReference>
<dbReference type="OrthoDB" id="288590at2759"/>
<evidence type="ECO:0000313" key="13">
    <source>
        <dbReference type="EMBL" id="PHT49285.1"/>
    </source>
</evidence>
<dbReference type="Gene3D" id="2.60.120.330">
    <property type="entry name" value="B-lactam Antibiotic, Isopenicillin N Synthase, Chain"/>
    <property type="match status" value="1"/>
</dbReference>
<evidence type="ECO:0000256" key="9">
    <source>
        <dbReference type="ARBA" id="ARBA00061560"/>
    </source>
</evidence>
<reference evidence="13 14" key="1">
    <citation type="journal article" date="2017" name="Genome Biol.">
        <title>New reference genome sequences of hot pepper reveal the massive evolution of plant disease-resistance genes by retroduplication.</title>
        <authorList>
            <person name="Kim S."/>
            <person name="Park J."/>
            <person name="Yeom S.I."/>
            <person name="Kim Y.M."/>
            <person name="Seo E."/>
            <person name="Kim K.T."/>
            <person name="Kim M.S."/>
            <person name="Lee J.M."/>
            <person name="Cheong K."/>
            <person name="Shin H.S."/>
            <person name="Kim S.B."/>
            <person name="Han K."/>
            <person name="Lee J."/>
            <person name="Park M."/>
            <person name="Lee H.A."/>
            <person name="Lee H.Y."/>
            <person name="Lee Y."/>
            <person name="Oh S."/>
            <person name="Lee J.H."/>
            <person name="Choi E."/>
            <person name="Choi E."/>
            <person name="Lee S.E."/>
            <person name="Jeon J."/>
            <person name="Kim H."/>
            <person name="Choi G."/>
            <person name="Song H."/>
            <person name="Lee J."/>
            <person name="Lee S.C."/>
            <person name="Kwon J.K."/>
            <person name="Lee H.Y."/>
            <person name="Koo N."/>
            <person name="Hong Y."/>
            <person name="Kim R.W."/>
            <person name="Kang W.H."/>
            <person name="Huh J.H."/>
            <person name="Kang B.C."/>
            <person name="Yang T.J."/>
            <person name="Lee Y.H."/>
            <person name="Bennetzen J.L."/>
            <person name="Choi D."/>
        </authorList>
    </citation>
    <scope>NUCLEOTIDE SEQUENCE [LARGE SCALE GENOMIC DNA]</scope>
    <source>
        <strain evidence="14">cv. PBC81</strain>
    </source>
</reference>
<dbReference type="GO" id="GO:0031418">
    <property type="term" value="F:L-ascorbic acid binding"/>
    <property type="evidence" value="ECO:0007669"/>
    <property type="project" value="UniProtKB-KW"/>
</dbReference>
<keyword evidence="7 11" id="KW-0408">Iron</keyword>
<keyword evidence="14" id="KW-1185">Reference proteome</keyword>
<evidence type="ECO:0000256" key="1">
    <source>
        <dbReference type="ARBA" id="ARBA00001961"/>
    </source>
</evidence>
<dbReference type="PROSITE" id="PS51471">
    <property type="entry name" value="FE2OG_OXY"/>
    <property type="match status" value="1"/>
</dbReference>
<dbReference type="GO" id="GO:0009686">
    <property type="term" value="P:gibberellin biosynthetic process"/>
    <property type="evidence" value="ECO:0007669"/>
    <property type="project" value="UniProtKB-ARBA"/>
</dbReference>
<dbReference type="Pfam" id="PF03171">
    <property type="entry name" value="2OG-FeII_Oxy"/>
    <property type="match status" value="1"/>
</dbReference>
<feature type="domain" description="Fe2OG dioxygenase" evidence="12">
    <location>
        <begin position="199"/>
        <end position="302"/>
    </location>
</feature>
<evidence type="ECO:0000256" key="10">
    <source>
        <dbReference type="ARBA" id="ARBA00066695"/>
    </source>
</evidence>
<dbReference type="SUPFAM" id="SSF51197">
    <property type="entry name" value="Clavaminate synthase-like"/>
    <property type="match status" value="1"/>
</dbReference>
<dbReference type="STRING" id="33114.A0A2G2WVM5"/>
<comment type="pathway">
    <text evidence="8">Plant hormone biosynthesis; gibberellin biosynthesis.</text>
</comment>
<accession>A0A2G2WVM5</accession>
<dbReference type="InterPro" id="IPR044861">
    <property type="entry name" value="IPNS-like_FE2OG_OXY"/>
</dbReference>
<dbReference type="GO" id="GO:0009805">
    <property type="term" value="P:coumarin biosynthetic process"/>
    <property type="evidence" value="ECO:0007669"/>
    <property type="project" value="UniProtKB-ARBA"/>
</dbReference>
<dbReference type="InterPro" id="IPR026992">
    <property type="entry name" value="DIOX_N"/>
</dbReference>